<dbReference type="PANTHER" id="PTHR25465">
    <property type="entry name" value="B-BOX DOMAIN CONTAINING"/>
    <property type="match status" value="1"/>
</dbReference>
<keyword evidence="2" id="KW-0863">Zinc-finger</keyword>
<dbReference type="InterPro" id="IPR043136">
    <property type="entry name" value="B30.2/SPRY_sf"/>
</dbReference>
<dbReference type="InterPro" id="IPR006574">
    <property type="entry name" value="PRY"/>
</dbReference>
<accession>A0A3Q2W8S7</accession>
<evidence type="ECO:0000313" key="5">
    <source>
        <dbReference type="Ensembl" id="ENSHBUP00000022028.1"/>
    </source>
</evidence>
<sequence length="198" mass="22979">MCYLTQAVRLYRHRGRLYLFSFSSKIQPLPFARTGPELQCSGRLISKAVLRWTNRNLILFDNNTKVAFVDDEQPYPDHPERFDDWKQILCRNGLTGRCYWEVEWEGWVYIAVSYRGIRRTGASKGCWFGWNNQSWSLRCSEDAVYVDCPAGTLSFYRVSSNSLIHLHTFILMPCFPSLCFIPCLSVLSPSGLSVYFLC</sequence>
<evidence type="ECO:0000256" key="2">
    <source>
        <dbReference type="ARBA" id="ARBA00022771"/>
    </source>
</evidence>
<dbReference type="AlphaFoldDB" id="A0A3Q2W8S7"/>
<keyword evidence="6" id="KW-1185">Reference proteome</keyword>
<dbReference type="Proteomes" id="UP000264840">
    <property type="component" value="Unplaced"/>
</dbReference>
<dbReference type="GO" id="GO:0008270">
    <property type="term" value="F:zinc ion binding"/>
    <property type="evidence" value="ECO:0007669"/>
    <property type="project" value="UniProtKB-KW"/>
</dbReference>
<evidence type="ECO:0000259" key="4">
    <source>
        <dbReference type="SMART" id="SM00589"/>
    </source>
</evidence>
<dbReference type="GeneTree" id="ENSGT01150000286922"/>
<dbReference type="PANTHER" id="PTHR25465:SF5">
    <property type="entry name" value="E3 UBIQUITIN_ISG15 LIGASE TRIM25-RELATED"/>
    <property type="match status" value="1"/>
</dbReference>
<organism evidence="5 6">
    <name type="scientific">Haplochromis burtoni</name>
    <name type="common">Burton's mouthbrooder</name>
    <name type="synonym">Chromis burtoni</name>
    <dbReference type="NCBI Taxonomy" id="8153"/>
    <lineage>
        <taxon>Eukaryota</taxon>
        <taxon>Metazoa</taxon>
        <taxon>Chordata</taxon>
        <taxon>Craniata</taxon>
        <taxon>Vertebrata</taxon>
        <taxon>Euteleostomi</taxon>
        <taxon>Actinopterygii</taxon>
        <taxon>Neopterygii</taxon>
        <taxon>Teleostei</taxon>
        <taxon>Neoteleostei</taxon>
        <taxon>Acanthomorphata</taxon>
        <taxon>Ovalentaria</taxon>
        <taxon>Cichlomorphae</taxon>
        <taxon>Cichliformes</taxon>
        <taxon>Cichlidae</taxon>
        <taxon>African cichlids</taxon>
        <taxon>Pseudocrenilabrinae</taxon>
        <taxon>Haplochromini</taxon>
        <taxon>Haplochromis</taxon>
    </lineage>
</organism>
<dbReference type="InterPro" id="IPR013320">
    <property type="entry name" value="ConA-like_dom_sf"/>
</dbReference>
<dbReference type="STRING" id="8153.ENSHBUP00000022028"/>
<protein>
    <recommendedName>
        <fullName evidence="4">SPRY-associated domain-containing protein</fullName>
    </recommendedName>
</protein>
<evidence type="ECO:0000313" key="6">
    <source>
        <dbReference type="Proteomes" id="UP000264840"/>
    </source>
</evidence>
<evidence type="ECO:0000256" key="1">
    <source>
        <dbReference type="ARBA" id="ARBA00022723"/>
    </source>
</evidence>
<dbReference type="SUPFAM" id="SSF49899">
    <property type="entry name" value="Concanavalin A-like lectins/glucanases"/>
    <property type="match status" value="1"/>
</dbReference>
<evidence type="ECO:0000256" key="3">
    <source>
        <dbReference type="ARBA" id="ARBA00022833"/>
    </source>
</evidence>
<dbReference type="Gene3D" id="2.60.120.920">
    <property type="match status" value="2"/>
</dbReference>
<dbReference type="Pfam" id="PF13765">
    <property type="entry name" value="PRY"/>
    <property type="match status" value="1"/>
</dbReference>
<dbReference type="InterPro" id="IPR051051">
    <property type="entry name" value="E3_ubiq-ligase_TRIM/RNF"/>
</dbReference>
<keyword evidence="1" id="KW-0479">Metal-binding</keyword>
<keyword evidence="3" id="KW-0862">Zinc</keyword>
<dbReference type="Ensembl" id="ENSHBUT00000014719.1">
    <property type="protein sequence ID" value="ENSHBUP00000022028.1"/>
    <property type="gene ID" value="ENSHBUG00000002070.1"/>
</dbReference>
<proteinExistence type="predicted"/>
<name>A0A3Q2W8S7_HAPBU</name>
<reference evidence="5" key="2">
    <citation type="submission" date="2025-09" db="UniProtKB">
        <authorList>
            <consortium name="Ensembl"/>
        </authorList>
    </citation>
    <scope>IDENTIFICATION</scope>
</reference>
<feature type="domain" description="SPRY-associated" evidence="4">
    <location>
        <begin position="54"/>
        <end position="95"/>
    </location>
</feature>
<dbReference type="SMART" id="SM00589">
    <property type="entry name" value="PRY"/>
    <property type="match status" value="1"/>
</dbReference>
<reference evidence="5" key="1">
    <citation type="submission" date="2025-08" db="UniProtKB">
        <authorList>
            <consortium name="Ensembl"/>
        </authorList>
    </citation>
    <scope>IDENTIFICATION</scope>
</reference>